<evidence type="ECO:0000256" key="11">
    <source>
        <dbReference type="ARBA" id="ARBA00023136"/>
    </source>
</evidence>
<evidence type="ECO:0000313" key="14">
    <source>
        <dbReference type="EMBL" id="KYO40308.1"/>
    </source>
</evidence>
<name>A0A151NU54_ALLMI</name>
<keyword evidence="6" id="KW-0812">Transmembrane</keyword>
<evidence type="ECO:0000256" key="6">
    <source>
        <dbReference type="ARBA" id="ARBA00022692"/>
    </source>
</evidence>
<dbReference type="PANTHER" id="PTHR11214:SF151">
    <property type="entry name" value="HEXOSYLTRANSFERASE"/>
    <property type="match status" value="1"/>
</dbReference>
<evidence type="ECO:0000256" key="4">
    <source>
        <dbReference type="ARBA" id="ARBA00022676"/>
    </source>
</evidence>
<dbReference type="GO" id="GO:0000139">
    <property type="term" value="C:Golgi membrane"/>
    <property type="evidence" value="ECO:0007669"/>
    <property type="project" value="UniProtKB-SubCell"/>
</dbReference>
<evidence type="ECO:0000256" key="1">
    <source>
        <dbReference type="ARBA" id="ARBA00004323"/>
    </source>
</evidence>
<evidence type="ECO:0000256" key="5">
    <source>
        <dbReference type="ARBA" id="ARBA00022679"/>
    </source>
</evidence>
<dbReference type="EC" id="2.4.1.-" evidence="13"/>
<keyword evidence="4 13" id="KW-0328">Glycosyltransferase</keyword>
<keyword evidence="12" id="KW-0325">Glycoprotein</keyword>
<evidence type="ECO:0000313" key="15">
    <source>
        <dbReference type="Proteomes" id="UP000050525"/>
    </source>
</evidence>
<dbReference type="STRING" id="8496.A0A151NU54"/>
<dbReference type="PANTHER" id="PTHR11214">
    <property type="entry name" value="BETA-1,3-N-ACETYLGLUCOSAMINYLTRANSFERASE"/>
    <property type="match status" value="1"/>
</dbReference>
<comment type="similarity">
    <text evidence="3 13">Belongs to the glycosyltransferase 31 family.</text>
</comment>
<accession>A0A151NU54</accession>
<dbReference type="InterPro" id="IPR002659">
    <property type="entry name" value="Glyco_trans_31"/>
</dbReference>
<dbReference type="PhylomeDB" id="A0A151NU54"/>
<dbReference type="Proteomes" id="UP000050525">
    <property type="component" value="Unassembled WGS sequence"/>
</dbReference>
<evidence type="ECO:0000256" key="3">
    <source>
        <dbReference type="ARBA" id="ARBA00008661"/>
    </source>
</evidence>
<keyword evidence="8" id="KW-1133">Transmembrane helix</keyword>
<dbReference type="EMBL" id="AKHW03001975">
    <property type="protein sequence ID" value="KYO40308.1"/>
    <property type="molecule type" value="Genomic_DNA"/>
</dbReference>
<keyword evidence="9 13" id="KW-0333">Golgi apparatus</keyword>
<dbReference type="Pfam" id="PF01762">
    <property type="entry name" value="Galactosyl_T"/>
    <property type="match status" value="1"/>
</dbReference>
<keyword evidence="10" id="KW-0443">Lipid metabolism</keyword>
<evidence type="ECO:0000256" key="10">
    <source>
        <dbReference type="ARBA" id="ARBA00023098"/>
    </source>
</evidence>
<dbReference type="GO" id="GO:0006629">
    <property type="term" value="P:lipid metabolic process"/>
    <property type="evidence" value="ECO:0007669"/>
    <property type="project" value="UniProtKB-KW"/>
</dbReference>
<dbReference type="GO" id="GO:0006493">
    <property type="term" value="P:protein O-linked glycosylation"/>
    <property type="evidence" value="ECO:0007669"/>
    <property type="project" value="TreeGrafter"/>
</dbReference>
<gene>
    <name evidence="14" type="ORF">Y1Q_0008992</name>
</gene>
<sequence>MLVVSEPRDVTRRHAIRCTWGNESTVPGVSIRRLFLLGKPSPWSAPLRQALANESMAHGDLLQQDFLDTYNNLTLKTLMGLEWVARYCPGAHYVFKADSDVFINVGYLVHRVLRPQCPPRPNFATGYIYHDTGPIRWQNSKWYVPPELYPNTTYPPYCGGPGYVLSGDLALKVFAVAQTLQTVNMEDVFVGLCLHALGIPVTDSSWGLFNMYKVEYEPCHFAKLVLSHHYDPEELLRVWKDFQVAAAACPS</sequence>
<evidence type="ECO:0000256" key="8">
    <source>
        <dbReference type="ARBA" id="ARBA00022989"/>
    </source>
</evidence>
<comment type="subcellular location">
    <subcellularLocation>
        <location evidence="1 13">Golgi apparatus membrane</location>
        <topology evidence="1 13">Single-pass type II membrane protein</topology>
    </subcellularLocation>
</comment>
<evidence type="ECO:0000256" key="7">
    <source>
        <dbReference type="ARBA" id="ARBA00022968"/>
    </source>
</evidence>
<evidence type="ECO:0000256" key="2">
    <source>
        <dbReference type="ARBA" id="ARBA00004922"/>
    </source>
</evidence>
<reference evidence="14 15" key="1">
    <citation type="journal article" date="2012" name="Genome Biol.">
        <title>Sequencing three crocodilian genomes to illuminate the evolution of archosaurs and amniotes.</title>
        <authorList>
            <person name="St John J.A."/>
            <person name="Braun E.L."/>
            <person name="Isberg S.R."/>
            <person name="Miles L.G."/>
            <person name="Chong A.Y."/>
            <person name="Gongora J."/>
            <person name="Dalzell P."/>
            <person name="Moran C."/>
            <person name="Bed'hom B."/>
            <person name="Abzhanov A."/>
            <person name="Burgess S.C."/>
            <person name="Cooksey A.M."/>
            <person name="Castoe T.A."/>
            <person name="Crawford N.G."/>
            <person name="Densmore L.D."/>
            <person name="Drew J.C."/>
            <person name="Edwards S.V."/>
            <person name="Faircloth B.C."/>
            <person name="Fujita M.K."/>
            <person name="Greenwold M.J."/>
            <person name="Hoffmann F.G."/>
            <person name="Howard J.M."/>
            <person name="Iguchi T."/>
            <person name="Janes D.E."/>
            <person name="Khan S.Y."/>
            <person name="Kohno S."/>
            <person name="de Koning A.J."/>
            <person name="Lance S.L."/>
            <person name="McCarthy F.M."/>
            <person name="McCormack J.E."/>
            <person name="Merchant M.E."/>
            <person name="Peterson D.G."/>
            <person name="Pollock D.D."/>
            <person name="Pourmand N."/>
            <person name="Raney B.J."/>
            <person name="Roessler K.A."/>
            <person name="Sanford J.R."/>
            <person name="Sawyer R.H."/>
            <person name="Schmidt C.J."/>
            <person name="Triplett E.W."/>
            <person name="Tuberville T.D."/>
            <person name="Venegas-Anaya M."/>
            <person name="Howard J.T."/>
            <person name="Jarvis E.D."/>
            <person name="Guillette L.J.Jr."/>
            <person name="Glenn T.C."/>
            <person name="Green R.E."/>
            <person name="Ray D.A."/>
        </authorList>
    </citation>
    <scope>NUCLEOTIDE SEQUENCE [LARGE SCALE GENOMIC DNA]</scope>
    <source>
        <strain evidence="14">KSC_2009_1</strain>
    </source>
</reference>
<protein>
    <recommendedName>
        <fullName evidence="13">Hexosyltransferase</fullName>
        <ecNumber evidence="13">2.4.1.-</ecNumber>
    </recommendedName>
</protein>
<dbReference type="AlphaFoldDB" id="A0A151NU54"/>
<keyword evidence="5" id="KW-0808">Transferase</keyword>
<comment type="caution">
    <text evidence="14">The sequence shown here is derived from an EMBL/GenBank/DDBJ whole genome shotgun (WGS) entry which is preliminary data.</text>
</comment>
<keyword evidence="15" id="KW-1185">Reference proteome</keyword>
<proteinExistence type="inferred from homology"/>
<evidence type="ECO:0000256" key="9">
    <source>
        <dbReference type="ARBA" id="ARBA00023034"/>
    </source>
</evidence>
<comment type="pathway">
    <text evidence="2">Protein modification; protein glycosylation.</text>
</comment>
<dbReference type="Gene3D" id="3.90.550.50">
    <property type="match status" value="1"/>
</dbReference>
<dbReference type="FunFam" id="3.90.550.50:FF:000001">
    <property type="entry name" value="Hexosyltransferase"/>
    <property type="match status" value="1"/>
</dbReference>
<organism evidence="14 15">
    <name type="scientific">Alligator mississippiensis</name>
    <name type="common">American alligator</name>
    <dbReference type="NCBI Taxonomy" id="8496"/>
    <lineage>
        <taxon>Eukaryota</taxon>
        <taxon>Metazoa</taxon>
        <taxon>Chordata</taxon>
        <taxon>Craniata</taxon>
        <taxon>Vertebrata</taxon>
        <taxon>Euteleostomi</taxon>
        <taxon>Archelosauria</taxon>
        <taxon>Archosauria</taxon>
        <taxon>Crocodylia</taxon>
        <taxon>Alligatoridae</taxon>
        <taxon>Alligatorinae</taxon>
        <taxon>Alligator</taxon>
    </lineage>
</organism>
<dbReference type="GO" id="GO:0008499">
    <property type="term" value="F:N-acetyl-beta-D-glucosaminide beta-(1,3)-galactosyltransferase activity"/>
    <property type="evidence" value="ECO:0007669"/>
    <property type="project" value="TreeGrafter"/>
</dbReference>
<dbReference type="eggNOG" id="KOG2287">
    <property type="taxonomic scope" value="Eukaryota"/>
</dbReference>
<keyword evidence="7" id="KW-0735">Signal-anchor</keyword>
<keyword evidence="11" id="KW-0472">Membrane</keyword>
<evidence type="ECO:0000256" key="13">
    <source>
        <dbReference type="RuleBase" id="RU363063"/>
    </source>
</evidence>
<evidence type="ECO:0000256" key="12">
    <source>
        <dbReference type="ARBA" id="ARBA00023180"/>
    </source>
</evidence>